<dbReference type="EMBL" id="JARKIB010000005">
    <property type="protein sequence ID" value="KAJ7779839.1"/>
    <property type="molecule type" value="Genomic_DNA"/>
</dbReference>
<name>A0AAD7K7I8_9AGAR</name>
<evidence type="ECO:0000313" key="2">
    <source>
        <dbReference type="Proteomes" id="UP001215598"/>
    </source>
</evidence>
<dbReference type="AlphaFoldDB" id="A0AAD7K7I8"/>
<accession>A0AAD7K7I8</accession>
<keyword evidence="2" id="KW-1185">Reference proteome</keyword>
<feature type="non-terminal residue" evidence="1">
    <location>
        <position position="1"/>
    </location>
</feature>
<gene>
    <name evidence="1" type="ORF">B0H16DRAFT_726826</name>
</gene>
<protein>
    <recommendedName>
        <fullName evidence="3">F-box domain-containing protein</fullName>
    </recommendedName>
</protein>
<reference evidence="1" key="1">
    <citation type="submission" date="2023-03" db="EMBL/GenBank/DDBJ databases">
        <title>Massive genome expansion in bonnet fungi (Mycena s.s.) driven by repeated elements and novel gene families across ecological guilds.</title>
        <authorList>
            <consortium name="Lawrence Berkeley National Laboratory"/>
            <person name="Harder C.B."/>
            <person name="Miyauchi S."/>
            <person name="Viragh M."/>
            <person name="Kuo A."/>
            <person name="Thoen E."/>
            <person name="Andreopoulos B."/>
            <person name="Lu D."/>
            <person name="Skrede I."/>
            <person name="Drula E."/>
            <person name="Henrissat B."/>
            <person name="Morin E."/>
            <person name="Kohler A."/>
            <person name="Barry K."/>
            <person name="LaButti K."/>
            <person name="Morin E."/>
            <person name="Salamov A."/>
            <person name="Lipzen A."/>
            <person name="Mereny Z."/>
            <person name="Hegedus B."/>
            <person name="Baldrian P."/>
            <person name="Stursova M."/>
            <person name="Weitz H."/>
            <person name="Taylor A."/>
            <person name="Grigoriev I.V."/>
            <person name="Nagy L.G."/>
            <person name="Martin F."/>
            <person name="Kauserud H."/>
        </authorList>
    </citation>
    <scope>NUCLEOTIDE SEQUENCE</scope>
    <source>
        <strain evidence="1">CBHHK182m</strain>
    </source>
</reference>
<dbReference type="Proteomes" id="UP001215598">
    <property type="component" value="Unassembled WGS sequence"/>
</dbReference>
<proteinExistence type="predicted"/>
<organism evidence="1 2">
    <name type="scientific">Mycena metata</name>
    <dbReference type="NCBI Taxonomy" id="1033252"/>
    <lineage>
        <taxon>Eukaryota</taxon>
        <taxon>Fungi</taxon>
        <taxon>Dikarya</taxon>
        <taxon>Basidiomycota</taxon>
        <taxon>Agaricomycotina</taxon>
        <taxon>Agaricomycetes</taxon>
        <taxon>Agaricomycetidae</taxon>
        <taxon>Agaricales</taxon>
        <taxon>Marasmiineae</taxon>
        <taxon>Mycenaceae</taxon>
        <taxon>Mycena</taxon>
    </lineage>
</organism>
<evidence type="ECO:0000313" key="1">
    <source>
        <dbReference type="EMBL" id="KAJ7779839.1"/>
    </source>
</evidence>
<sequence>HVRQLHPVTRTEWLSDPTQRASVRHLARSNATLSPKDLPSTMSALSGELARYDVDISRLKAHLQGVELERAALQEYHDDRRCLLAPVRCLPAETLVEIFGLAVQEARAADIHRTHVSPQMAMADLANAPLLALSRVCTVWHEIAIGTPSLWATDQVDSALWATPATSAKMMDLLRVVLKRSKSLPLEIWIFSHQEVPHDPALELLAQHSERWRSLKISGTNFDLGPLVNIKGRLPQLESLSL</sequence>
<comment type="caution">
    <text evidence="1">The sequence shown here is derived from an EMBL/GenBank/DDBJ whole genome shotgun (WGS) entry which is preliminary data.</text>
</comment>
<evidence type="ECO:0008006" key="3">
    <source>
        <dbReference type="Google" id="ProtNLM"/>
    </source>
</evidence>